<feature type="transmembrane region" description="Helical" evidence="7">
    <location>
        <begin position="51"/>
        <end position="72"/>
    </location>
</feature>
<dbReference type="PANTHER" id="PTHR23513:SF9">
    <property type="entry name" value="ENTEROBACTIN EXPORTER ENTS"/>
    <property type="match status" value="1"/>
</dbReference>
<evidence type="ECO:0000259" key="8">
    <source>
        <dbReference type="PROSITE" id="PS50850"/>
    </source>
</evidence>
<keyword evidence="4 7" id="KW-0812">Transmembrane</keyword>
<evidence type="ECO:0000256" key="5">
    <source>
        <dbReference type="ARBA" id="ARBA00022989"/>
    </source>
</evidence>
<feature type="domain" description="Major facilitator superfamily (MFS) profile" evidence="8">
    <location>
        <begin position="1"/>
        <end position="422"/>
    </location>
</feature>
<evidence type="ECO:0000313" key="10">
    <source>
        <dbReference type="Proteomes" id="UP001500454"/>
    </source>
</evidence>
<dbReference type="RefSeq" id="WP_345222549.1">
    <property type="nucleotide sequence ID" value="NZ_BAABHA010000002.1"/>
</dbReference>
<feature type="transmembrane region" description="Helical" evidence="7">
    <location>
        <begin position="162"/>
        <end position="182"/>
    </location>
</feature>
<keyword evidence="3" id="KW-1003">Cell membrane</keyword>
<name>A0ABP8IX36_9BACT</name>
<evidence type="ECO:0000256" key="7">
    <source>
        <dbReference type="SAM" id="Phobius"/>
    </source>
</evidence>
<feature type="transmembrane region" description="Helical" evidence="7">
    <location>
        <begin position="194"/>
        <end position="213"/>
    </location>
</feature>
<feature type="transmembrane region" description="Helical" evidence="7">
    <location>
        <begin position="117"/>
        <end position="141"/>
    </location>
</feature>
<keyword evidence="6 7" id="KW-0472">Membrane</keyword>
<evidence type="ECO:0000313" key="9">
    <source>
        <dbReference type="EMBL" id="GAA4377952.1"/>
    </source>
</evidence>
<feature type="transmembrane region" description="Helical" evidence="7">
    <location>
        <begin position="23"/>
        <end position="45"/>
    </location>
</feature>
<dbReference type="EMBL" id="BAABHA010000002">
    <property type="protein sequence ID" value="GAA4377952.1"/>
    <property type="molecule type" value="Genomic_DNA"/>
</dbReference>
<evidence type="ECO:0000256" key="6">
    <source>
        <dbReference type="ARBA" id="ARBA00023136"/>
    </source>
</evidence>
<keyword evidence="10" id="KW-1185">Reference proteome</keyword>
<evidence type="ECO:0000256" key="4">
    <source>
        <dbReference type="ARBA" id="ARBA00022692"/>
    </source>
</evidence>
<dbReference type="Pfam" id="PF05977">
    <property type="entry name" value="MFS_3"/>
    <property type="match status" value="1"/>
</dbReference>
<evidence type="ECO:0000256" key="1">
    <source>
        <dbReference type="ARBA" id="ARBA00004651"/>
    </source>
</evidence>
<dbReference type="InterPro" id="IPR020846">
    <property type="entry name" value="MFS_dom"/>
</dbReference>
<dbReference type="PANTHER" id="PTHR23513">
    <property type="entry name" value="INTEGRAL MEMBRANE EFFLUX PROTEIN-RELATED"/>
    <property type="match status" value="1"/>
</dbReference>
<protein>
    <submittedName>
        <fullName evidence="9">MFS transporter</fullName>
    </submittedName>
</protein>
<sequence length="434" mass="46357">MTTSAQPHDPYAALRIPDFRRLISARVCLVIATQMQAVVVGWQMYQLTKDPLALGLIGLAEAIPSIVVSLYAGHVADSVPRKRIIITALTVFMLCSLALFLFTRPSGAWALTQYHTLPIYAVIFVSGIARGFLGPALFSFMPQLLPNRKLLANAITWNSATWQASSVLGPVIGGWIVAQSLFHLGGTAMTGLSTAYGVDLALTVVSLLLFTTIGSRPLPAREGEVLSLKESVLSGIRFIFSNQIVLAALSLDLFAVLFGGAVALLPIFADEILKVGPNGFGMLRTAPAVGSVLMAVLLTYFPLRRHAGRKLLWAVAGFGAATILFALSRNFFASLLLLFMTGVFDSVSVIVRSTLIHTYTPEYMKGRVSAVNNIFIGSSNEIGSFESGSVAKLMGVVPSVVFGGAMTLVVVAVTAWRAKKLRVLDLTPKEGAVA</sequence>
<comment type="subcellular location">
    <subcellularLocation>
        <location evidence="1">Cell membrane</location>
        <topology evidence="1">Multi-pass membrane protein</topology>
    </subcellularLocation>
</comment>
<comment type="caution">
    <text evidence="9">The sequence shown here is derived from an EMBL/GenBank/DDBJ whole genome shotgun (WGS) entry which is preliminary data.</text>
</comment>
<gene>
    <name evidence="9" type="ORF">GCM10023186_13740</name>
</gene>
<dbReference type="Proteomes" id="UP001500454">
    <property type="component" value="Unassembled WGS sequence"/>
</dbReference>
<evidence type="ECO:0000256" key="3">
    <source>
        <dbReference type="ARBA" id="ARBA00022475"/>
    </source>
</evidence>
<dbReference type="InterPro" id="IPR036259">
    <property type="entry name" value="MFS_trans_sf"/>
</dbReference>
<feature type="transmembrane region" description="Helical" evidence="7">
    <location>
        <begin position="84"/>
        <end position="102"/>
    </location>
</feature>
<organism evidence="9 10">
    <name type="scientific">Hymenobacter koreensis</name>
    <dbReference type="NCBI Taxonomy" id="1084523"/>
    <lineage>
        <taxon>Bacteria</taxon>
        <taxon>Pseudomonadati</taxon>
        <taxon>Bacteroidota</taxon>
        <taxon>Cytophagia</taxon>
        <taxon>Cytophagales</taxon>
        <taxon>Hymenobacteraceae</taxon>
        <taxon>Hymenobacter</taxon>
    </lineage>
</organism>
<feature type="transmembrane region" description="Helical" evidence="7">
    <location>
        <begin position="313"/>
        <end position="339"/>
    </location>
</feature>
<dbReference type="InterPro" id="IPR010290">
    <property type="entry name" value="TM_effector"/>
</dbReference>
<reference evidence="10" key="1">
    <citation type="journal article" date="2019" name="Int. J. Syst. Evol. Microbiol.">
        <title>The Global Catalogue of Microorganisms (GCM) 10K type strain sequencing project: providing services to taxonomists for standard genome sequencing and annotation.</title>
        <authorList>
            <consortium name="The Broad Institute Genomics Platform"/>
            <consortium name="The Broad Institute Genome Sequencing Center for Infectious Disease"/>
            <person name="Wu L."/>
            <person name="Ma J."/>
        </authorList>
    </citation>
    <scope>NUCLEOTIDE SEQUENCE [LARGE SCALE GENOMIC DNA]</scope>
    <source>
        <strain evidence="10">JCM 17924</strain>
    </source>
</reference>
<keyword evidence="5 7" id="KW-1133">Transmembrane helix</keyword>
<proteinExistence type="predicted"/>
<feature type="transmembrane region" description="Helical" evidence="7">
    <location>
        <begin position="281"/>
        <end position="301"/>
    </location>
</feature>
<feature type="transmembrane region" description="Helical" evidence="7">
    <location>
        <begin position="244"/>
        <end position="269"/>
    </location>
</feature>
<accession>A0ABP8IX36</accession>
<feature type="transmembrane region" description="Helical" evidence="7">
    <location>
        <begin position="393"/>
        <end position="416"/>
    </location>
</feature>
<dbReference type="CDD" id="cd06173">
    <property type="entry name" value="MFS_MefA_like"/>
    <property type="match status" value="1"/>
</dbReference>
<evidence type="ECO:0000256" key="2">
    <source>
        <dbReference type="ARBA" id="ARBA00022448"/>
    </source>
</evidence>
<dbReference type="PROSITE" id="PS50850">
    <property type="entry name" value="MFS"/>
    <property type="match status" value="1"/>
</dbReference>
<dbReference type="SUPFAM" id="SSF103473">
    <property type="entry name" value="MFS general substrate transporter"/>
    <property type="match status" value="1"/>
</dbReference>
<dbReference type="Gene3D" id="1.20.1250.20">
    <property type="entry name" value="MFS general substrate transporter like domains"/>
    <property type="match status" value="1"/>
</dbReference>
<keyword evidence="2" id="KW-0813">Transport</keyword>